<evidence type="ECO:0000313" key="1">
    <source>
        <dbReference type="EMBL" id="AYV85557.1"/>
    </source>
</evidence>
<dbReference type="EMBL" id="MK072458">
    <property type="protein sequence ID" value="AYV85557.1"/>
    <property type="molecule type" value="Genomic_DNA"/>
</dbReference>
<organism evidence="1">
    <name type="scientific">Satyrvirus sp</name>
    <dbReference type="NCBI Taxonomy" id="2487771"/>
    <lineage>
        <taxon>Viruses</taxon>
        <taxon>Varidnaviria</taxon>
        <taxon>Bamfordvirae</taxon>
        <taxon>Nucleocytoviricota</taxon>
        <taxon>Megaviricetes</taxon>
        <taxon>Imitervirales</taxon>
        <taxon>Mimiviridae</taxon>
        <taxon>Megamimivirinae</taxon>
    </lineage>
</organism>
<accession>A0A3G5AEG0</accession>
<proteinExistence type="predicted"/>
<sequence length="33" mass="4077">MHEKMELEISFKIKFFIWKTFENSKILNIFLGN</sequence>
<protein>
    <submittedName>
        <fullName evidence="1">Uncharacterized protein</fullName>
    </submittedName>
</protein>
<reference evidence="1" key="1">
    <citation type="submission" date="2018-10" db="EMBL/GenBank/DDBJ databases">
        <title>Hidden diversity of soil giant viruses.</title>
        <authorList>
            <person name="Schulz F."/>
            <person name="Alteio L."/>
            <person name="Goudeau D."/>
            <person name="Ryan E.M."/>
            <person name="Malmstrom R.R."/>
            <person name="Blanchard J."/>
            <person name="Woyke T."/>
        </authorList>
    </citation>
    <scope>NUCLEOTIDE SEQUENCE</scope>
    <source>
        <strain evidence="1">SAV1</strain>
    </source>
</reference>
<name>A0A3G5AEG0_9VIRU</name>
<gene>
    <name evidence="1" type="ORF">Satyrvirus22_21</name>
</gene>